<keyword evidence="9" id="KW-0808">Transferase</keyword>
<organism evidence="9 10">
    <name type="scientific">Clostridium baratii</name>
    <dbReference type="NCBI Taxonomy" id="1561"/>
    <lineage>
        <taxon>Bacteria</taxon>
        <taxon>Bacillati</taxon>
        <taxon>Bacillota</taxon>
        <taxon>Clostridia</taxon>
        <taxon>Eubacteriales</taxon>
        <taxon>Clostridiaceae</taxon>
        <taxon>Clostridium</taxon>
    </lineage>
</organism>
<dbReference type="PROSITE" id="PS51000">
    <property type="entry name" value="HTH_DEOR_2"/>
    <property type="match status" value="1"/>
</dbReference>
<dbReference type="GO" id="GO:0003700">
    <property type="term" value="F:DNA-binding transcription factor activity"/>
    <property type="evidence" value="ECO:0007669"/>
    <property type="project" value="InterPro"/>
</dbReference>
<dbReference type="PRINTS" id="PR00037">
    <property type="entry name" value="HTHLACR"/>
</dbReference>
<evidence type="ECO:0000256" key="5">
    <source>
        <dbReference type="ARBA" id="ARBA00023163"/>
    </source>
</evidence>
<keyword evidence="7" id="KW-0175">Coiled coil</keyword>
<dbReference type="AlphaFoldDB" id="A0A174RSD4"/>
<dbReference type="Pfam" id="PF00455">
    <property type="entry name" value="DeoRC"/>
    <property type="match status" value="1"/>
</dbReference>
<sequence>MLKEERHSIILNLLNEKGIIKVSEITEMLNVTEMTVRRDLQDLDNKGLLKRIHGGAQLNNIAVKEELSHLEKKNINIEEKKEIAKKIASKIEDGDSVFLGPGTTIELVYEYIKADYLKIVTNSIHVFNKFINDSRYELILIGGSYRNRTGAFVGSIANDTLSRMNIKKAFIGVNGIYNNSISNSNEDEGMIQATVLNNSFEKYIVSDSSKLNKRDFYEFYNLEDITAIITDANISKENIDKYSKYTEIIF</sequence>
<proteinExistence type="predicted"/>
<gene>
    <name evidence="9" type="primary">lacR_1</name>
    <name evidence="9" type="ORF">ERS852568_01066</name>
</gene>
<dbReference type="InterPro" id="IPR050313">
    <property type="entry name" value="Carb_Metab_HTH_regulators"/>
</dbReference>
<dbReference type="InterPro" id="IPR036388">
    <property type="entry name" value="WH-like_DNA-bd_sf"/>
</dbReference>
<evidence type="ECO:0000256" key="4">
    <source>
        <dbReference type="ARBA" id="ARBA00023125"/>
    </source>
</evidence>
<evidence type="ECO:0000259" key="8">
    <source>
        <dbReference type="PROSITE" id="PS51000"/>
    </source>
</evidence>
<feature type="coiled-coil region" evidence="7">
    <location>
        <begin position="60"/>
        <end position="87"/>
    </location>
</feature>
<keyword evidence="4" id="KW-0238">DNA-binding</keyword>
<dbReference type="InterPro" id="IPR037171">
    <property type="entry name" value="NagB/RpiA_transferase-like"/>
</dbReference>
<dbReference type="Gene3D" id="3.40.50.1360">
    <property type="match status" value="1"/>
</dbReference>
<keyword evidence="3" id="KW-0805">Transcription regulation</keyword>
<feature type="domain" description="HTH deoR-type" evidence="8">
    <location>
        <begin position="3"/>
        <end position="58"/>
    </location>
</feature>
<evidence type="ECO:0000313" key="10">
    <source>
        <dbReference type="Proteomes" id="UP000095563"/>
    </source>
</evidence>
<evidence type="ECO:0000256" key="2">
    <source>
        <dbReference type="ARBA" id="ARBA00022491"/>
    </source>
</evidence>
<reference evidence="9 10" key="1">
    <citation type="submission" date="2015-09" db="EMBL/GenBank/DDBJ databases">
        <authorList>
            <consortium name="Pathogen Informatics"/>
        </authorList>
    </citation>
    <scope>NUCLEOTIDE SEQUENCE [LARGE SCALE GENOMIC DNA]</scope>
    <source>
        <strain evidence="9 10">2789STDY5834956</strain>
    </source>
</reference>
<dbReference type="EMBL" id="CZBO01000001">
    <property type="protein sequence ID" value="CUP86065.1"/>
    <property type="molecule type" value="Genomic_DNA"/>
</dbReference>
<comment type="function">
    <text evidence="6">Repressor of the lactose catabolism operon. Galactose-6-phosphate is the inducer.</text>
</comment>
<dbReference type="InterPro" id="IPR018356">
    <property type="entry name" value="Tscrpt_reg_HTH_DeoR_CS"/>
</dbReference>
<protein>
    <recommendedName>
        <fullName evidence="1">Lactose phosphotransferase system repressor</fullName>
    </recommendedName>
</protein>
<accession>A0A174RSD4</accession>
<dbReference type="Proteomes" id="UP000095563">
    <property type="component" value="Unassembled WGS sequence"/>
</dbReference>
<dbReference type="GO" id="GO:0003677">
    <property type="term" value="F:DNA binding"/>
    <property type="evidence" value="ECO:0007669"/>
    <property type="project" value="UniProtKB-KW"/>
</dbReference>
<dbReference type="PROSITE" id="PS00894">
    <property type="entry name" value="HTH_DEOR_1"/>
    <property type="match status" value="1"/>
</dbReference>
<dbReference type="RefSeq" id="WP_055207035.1">
    <property type="nucleotide sequence ID" value="NZ_CZBO01000001.1"/>
</dbReference>
<keyword evidence="2" id="KW-0678">Repressor</keyword>
<dbReference type="PANTHER" id="PTHR30363:SF4">
    <property type="entry name" value="GLYCEROL-3-PHOSPHATE REGULON REPRESSOR"/>
    <property type="match status" value="1"/>
</dbReference>
<evidence type="ECO:0000313" key="9">
    <source>
        <dbReference type="EMBL" id="CUP86065.1"/>
    </source>
</evidence>
<evidence type="ECO:0000256" key="7">
    <source>
        <dbReference type="SAM" id="Coils"/>
    </source>
</evidence>
<dbReference type="InterPro" id="IPR001034">
    <property type="entry name" value="DeoR_HTH"/>
</dbReference>
<name>A0A174RSD4_9CLOT</name>
<dbReference type="SMART" id="SM00420">
    <property type="entry name" value="HTH_DEOR"/>
    <property type="match status" value="1"/>
</dbReference>
<dbReference type="InterPro" id="IPR014036">
    <property type="entry name" value="DeoR-like_C"/>
</dbReference>
<evidence type="ECO:0000256" key="6">
    <source>
        <dbReference type="ARBA" id="ARBA00024937"/>
    </source>
</evidence>
<dbReference type="Pfam" id="PF08220">
    <property type="entry name" value="HTH_DeoR"/>
    <property type="match status" value="1"/>
</dbReference>
<dbReference type="SUPFAM" id="SSF46785">
    <property type="entry name" value="Winged helix' DNA-binding domain"/>
    <property type="match status" value="1"/>
</dbReference>
<dbReference type="GO" id="GO:0016740">
    <property type="term" value="F:transferase activity"/>
    <property type="evidence" value="ECO:0007669"/>
    <property type="project" value="UniProtKB-KW"/>
</dbReference>
<dbReference type="PANTHER" id="PTHR30363">
    <property type="entry name" value="HTH-TYPE TRANSCRIPTIONAL REGULATOR SRLR-RELATED"/>
    <property type="match status" value="1"/>
</dbReference>
<keyword evidence="5" id="KW-0804">Transcription</keyword>
<dbReference type="InterPro" id="IPR036390">
    <property type="entry name" value="WH_DNA-bd_sf"/>
</dbReference>
<dbReference type="SMART" id="SM01134">
    <property type="entry name" value="DeoRC"/>
    <property type="match status" value="1"/>
</dbReference>
<dbReference type="Gene3D" id="1.10.10.10">
    <property type="entry name" value="Winged helix-like DNA-binding domain superfamily/Winged helix DNA-binding domain"/>
    <property type="match status" value="1"/>
</dbReference>
<evidence type="ECO:0000256" key="3">
    <source>
        <dbReference type="ARBA" id="ARBA00023015"/>
    </source>
</evidence>
<dbReference type="SUPFAM" id="SSF100950">
    <property type="entry name" value="NagB/RpiA/CoA transferase-like"/>
    <property type="match status" value="1"/>
</dbReference>
<evidence type="ECO:0000256" key="1">
    <source>
        <dbReference type="ARBA" id="ARBA00021390"/>
    </source>
</evidence>